<comment type="caution">
    <text evidence="9">The sequence shown here is derived from an EMBL/GenBank/DDBJ whole genome shotgun (WGS) entry which is preliminary data.</text>
</comment>
<evidence type="ECO:0000256" key="5">
    <source>
        <dbReference type="ARBA" id="ARBA00022840"/>
    </source>
</evidence>
<keyword evidence="5" id="KW-0067">ATP-binding</keyword>
<dbReference type="Pfam" id="PF17042">
    <property type="entry name" value="NBD_C"/>
    <property type="match status" value="1"/>
</dbReference>
<evidence type="ECO:0000259" key="8">
    <source>
        <dbReference type="Pfam" id="PF17042"/>
    </source>
</evidence>
<evidence type="ECO:0000256" key="2">
    <source>
        <dbReference type="ARBA" id="ARBA00022679"/>
    </source>
</evidence>
<evidence type="ECO:0000313" key="9">
    <source>
        <dbReference type="EMBL" id="NMJ40128.1"/>
    </source>
</evidence>
<dbReference type="InterPro" id="IPR042213">
    <property type="entry name" value="NBD_C_sf"/>
</dbReference>
<dbReference type="InterPro" id="IPR031475">
    <property type="entry name" value="NBD_C"/>
</dbReference>
<dbReference type="InterPro" id="IPR037051">
    <property type="entry name" value="4-carb_acid_sugar_kinase_N_sf"/>
</dbReference>
<sequence length="360" mass="36402">MRPVLRLIADDLTGALDTAAEFAALCGPVAVRRDVPVDAAGSIAIATATREVTRAAAQARVAAAVPLLAGADIAFKKLDSLLRGHPMAELAACIAMGGWRHVVVAPAFPAQSRVTRGGQQFARQGDAWHPVAEALPSALAAEGLATVAGDPAAALPPGVSVFDAETEDDLRRVVACGRAASGPVLWCGSGGLGRALAEDAPTPADTTLRGPVLGLFGSDQAVTRRQLAACGDAWIELGESEPTMPVRGAALYSIALPEGVARDDAAHRIAQAFARLLASTPRPGTLIVAGGETLGAVCDALGASGLAATGLVGPGVPRSVLLGGRWDGVAVVSKSGAFGGDGLWRDLLAQNGFITERQSA</sequence>
<dbReference type="Gene3D" id="3.40.980.20">
    <property type="entry name" value="Four-carbon acid sugar kinase, nucleotide binding domain"/>
    <property type="match status" value="1"/>
</dbReference>
<reference evidence="9 10" key="1">
    <citation type="submission" date="2020-03" db="EMBL/GenBank/DDBJ databases">
        <authorList>
            <person name="Sun Q."/>
        </authorList>
    </citation>
    <scope>NUCLEOTIDE SEQUENCE [LARGE SCALE GENOMIC DNA]</scope>
    <source>
        <strain evidence="9 10">JC162</strain>
    </source>
</reference>
<dbReference type="Gene3D" id="3.40.50.10840">
    <property type="entry name" value="Putative sugar-binding, N-terminal domain"/>
    <property type="match status" value="1"/>
</dbReference>
<keyword evidence="3" id="KW-0547">Nucleotide-binding</keyword>
<keyword evidence="4 9" id="KW-0418">Kinase</keyword>
<name>A0A848EA05_9PROT</name>
<feature type="domain" description="Four-carbon acid sugar kinase nucleotide binding" evidence="8">
    <location>
        <begin position="253"/>
        <end position="341"/>
    </location>
</feature>
<dbReference type="GO" id="GO:0005524">
    <property type="term" value="F:ATP binding"/>
    <property type="evidence" value="ECO:0007669"/>
    <property type="project" value="UniProtKB-KW"/>
</dbReference>
<feature type="domain" description="Four-carbon acid sugar kinase N-terminal" evidence="7">
    <location>
        <begin position="7"/>
        <end position="124"/>
    </location>
</feature>
<keyword evidence="6" id="KW-0119">Carbohydrate metabolism</keyword>
<dbReference type="EMBL" id="JABBKX010000001">
    <property type="protein sequence ID" value="NMJ40128.1"/>
    <property type="molecule type" value="Genomic_DNA"/>
</dbReference>
<dbReference type="SUPFAM" id="SSF142764">
    <property type="entry name" value="YgbK-like"/>
    <property type="match status" value="1"/>
</dbReference>
<evidence type="ECO:0000256" key="3">
    <source>
        <dbReference type="ARBA" id="ARBA00022741"/>
    </source>
</evidence>
<protein>
    <submittedName>
        <fullName evidence="9">Four-carbon acid sugar kinase family protein</fullName>
    </submittedName>
</protein>
<dbReference type="RefSeq" id="WP_170052411.1">
    <property type="nucleotide sequence ID" value="NZ_JABBKX010000001.1"/>
</dbReference>
<comment type="similarity">
    <text evidence="1">Belongs to the four-carbon acid sugar kinase family.</text>
</comment>
<organism evidence="9 10">
    <name type="scientific">Neoroseomonas marina</name>
    <dbReference type="NCBI Taxonomy" id="1232220"/>
    <lineage>
        <taxon>Bacteria</taxon>
        <taxon>Pseudomonadati</taxon>
        <taxon>Pseudomonadota</taxon>
        <taxon>Alphaproteobacteria</taxon>
        <taxon>Acetobacterales</taxon>
        <taxon>Acetobacteraceae</taxon>
        <taxon>Neoroseomonas</taxon>
    </lineage>
</organism>
<dbReference type="AlphaFoldDB" id="A0A848EA05"/>
<keyword evidence="10" id="KW-1185">Reference proteome</keyword>
<evidence type="ECO:0000259" key="7">
    <source>
        <dbReference type="Pfam" id="PF07005"/>
    </source>
</evidence>
<dbReference type="GO" id="GO:0016301">
    <property type="term" value="F:kinase activity"/>
    <property type="evidence" value="ECO:0007669"/>
    <property type="project" value="UniProtKB-KW"/>
</dbReference>
<evidence type="ECO:0000256" key="6">
    <source>
        <dbReference type="ARBA" id="ARBA00023277"/>
    </source>
</evidence>
<dbReference type="Proteomes" id="UP000548582">
    <property type="component" value="Unassembled WGS sequence"/>
</dbReference>
<evidence type="ECO:0000313" key="10">
    <source>
        <dbReference type="Proteomes" id="UP000548582"/>
    </source>
</evidence>
<dbReference type="InterPro" id="IPR010737">
    <property type="entry name" value="4-carb_acid_sugar_kinase_N"/>
</dbReference>
<proteinExistence type="inferred from homology"/>
<evidence type="ECO:0000256" key="1">
    <source>
        <dbReference type="ARBA" id="ARBA00005715"/>
    </source>
</evidence>
<accession>A0A848EA05</accession>
<keyword evidence="2" id="KW-0808">Transferase</keyword>
<evidence type="ECO:0000256" key="4">
    <source>
        <dbReference type="ARBA" id="ARBA00022777"/>
    </source>
</evidence>
<dbReference type="Pfam" id="PF07005">
    <property type="entry name" value="SBD_N"/>
    <property type="match status" value="1"/>
</dbReference>
<gene>
    <name evidence="9" type="ORF">GWK16_02660</name>
</gene>